<name>A0ABN9F6U0_9NEOB</name>
<reference evidence="3" key="1">
    <citation type="submission" date="2023-05" db="EMBL/GenBank/DDBJ databases">
        <authorList>
            <person name="Stuckert A."/>
        </authorList>
    </citation>
    <scope>NUCLEOTIDE SEQUENCE</scope>
</reference>
<evidence type="ECO:0008006" key="5">
    <source>
        <dbReference type="Google" id="ProtNLM"/>
    </source>
</evidence>
<accession>A0ABN9F6U0</accession>
<evidence type="ECO:0000313" key="4">
    <source>
        <dbReference type="Proteomes" id="UP001162483"/>
    </source>
</evidence>
<dbReference type="PANTHER" id="PTHR39063:SF1">
    <property type="entry name" value="OFD1 CENTRIOLE AND CENTRIOLAR SATELLITE PROTEIN"/>
    <property type="match status" value="1"/>
</dbReference>
<keyword evidence="4" id="KW-1185">Reference proteome</keyword>
<evidence type="ECO:0000313" key="3">
    <source>
        <dbReference type="EMBL" id="CAI9592388.1"/>
    </source>
</evidence>
<protein>
    <recommendedName>
        <fullName evidence="5">Lebercilin domain-containing protein</fullName>
    </recommendedName>
</protein>
<comment type="caution">
    <text evidence="3">The sequence shown here is derived from an EMBL/GenBank/DDBJ whole genome shotgun (WGS) entry which is preliminary data.</text>
</comment>
<proteinExistence type="predicted"/>
<feature type="region of interest" description="Disordered" evidence="2">
    <location>
        <begin position="500"/>
        <end position="597"/>
    </location>
</feature>
<dbReference type="PANTHER" id="PTHR39063">
    <property type="entry name" value="ORAL-FACIAL-DIGITAL SYNDROME 1 PROTEIN HOMOLOG"/>
    <property type="match status" value="1"/>
</dbReference>
<feature type="coiled-coil region" evidence="1">
    <location>
        <begin position="259"/>
        <end position="286"/>
    </location>
</feature>
<evidence type="ECO:0000256" key="2">
    <source>
        <dbReference type="SAM" id="MobiDB-lite"/>
    </source>
</evidence>
<organism evidence="3 4">
    <name type="scientific">Staurois parvus</name>
    <dbReference type="NCBI Taxonomy" id="386267"/>
    <lineage>
        <taxon>Eukaryota</taxon>
        <taxon>Metazoa</taxon>
        <taxon>Chordata</taxon>
        <taxon>Craniata</taxon>
        <taxon>Vertebrata</taxon>
        <taxon>Euteleostomi</taxon>
        <taxon>Amphibia</taxon>
        <taxon>Batrachia</taxon>
        <taxon>Anura</taxon>
        <taxon>Neobatrachia</taxon>
        <taxon>Ranoidea</taxon>
        <taxon>Ranidae</taxon>
        <taxon>Staurois</taxon>
    </lineage>
</organism>
<feature type="compositionally biased region" description="Basic and acidic residues" evidence="2">
    <location>
        <begin position="532"/>
        <end position="586"/>
    </location>
</feature>
<keyword evidence="1" id="KW-0175">Coiled coil</keyword>
<feature type="compositionally biased region" description="Low complexity" evidence="2">
    <location>
        <begin position="363"/>
        <end position="372"/>
    </location>
</feature>
<feature type="coiled-coil region" evidence="1">
    <location>
        <begin position="76"/>
        <end position="103"/>
    </location>
</feature>
<dbReference type="Proteomes" id="UP001162483">
    <property type="component" value="Unassembled WGS sequence"/>
</dbReference>
<feature type="compositionally biased region" description="Basic and acidic residues" evidence="2">
    <location>
        <begin position="506"/>
        <end position="515"/>
    </location>
</feature>
<dbReference type="InterPro" id="IPR055289">
    <property type="entry name" value="OFD1"/>
</dbReference>
<feature type="coiled-coil region" evidence="1">
    <location>
        <begin position="129"/>
        <end position="184"/>
    </location>
</feature>
<evidence type="ECO:0000256" key="1">
    <source>
        <dbReference type="SAM" id="Coils"/>
    </source>
</evidence>
<feature type="region of interest" description="Disordered" evidence="2">
    <location>
        <begin position="424"/>
        <end position="452"/>
    </location>
</feature>
<gene>
    <name evidence="3" type="ORF">SPARVUS_LOCUS11360788</name>
</gene>
<dbReference type="EMBL" id="CATNWA010016404">
    <property type="protein sequence ID" value="CAI9592388.1"/>
    <property type="molecule type" value="Genomic_DNA"/>
</dbReference>
<sequence>MRMRKKNREEAARLREDTIVVSMKKQELEQAISRTKHLEMEVDTLRAQLSTVTRQNHHVTDKLKEFADYPLVQEEKVELLAQVKLLKQQLEDLQKENHILREKSSHPSAEFLSLQEDLKRMEAARKFDQDEFKIQREILERQLELEMERGLEMKMQLLNREESLKRLNVQVEQLDFQLRQTQQALENGYSLPKAALADRCVLDFYANKHTHPDTYVDQPSLRSQRYLDSVVHAGGIASQKHRHLEGTRSSSPDSDLEFVANTRTRIKELEKEAELVEEAFRNYQHRVIHAAAIPSYQQAAALPSRGLLNTVPNTPQHRVTFLEDNLTPQDHILLNRIKTQKYERLLPTEVKMAAPQAKKSSSRRLSSTPVSRTEITHKESVSLEDNDGSYITSSHHSQNRRLSPIQKIEQPQTLLSDVVDHGVKDEAEPTPSAGEPTVGSLNSTDHSKPATLHSRDLNFSESSLQDQEDIPEQLESDLSHLSEDSVHDIRVTADVPVADTSVHGSLRSEDKTENLRHRKHVQEIRQSSPQEYRVEDQRKSPEILEKSDEQEISESKTSQEEQEEGNLRVRLPEHESTMVKKAEENARLSTPEEENPLNKYMQLLLQNRAEEQPDKVTKESVDDVSLIEKLSNESITAHSMGDADEEFW</sequence>
<feature type="region of interest" description="Disordered" evidence="2">
    <location>
        <begin position="353"/>
        <end position="412"/>
    </location>
</feature>